<dbReference type="RefSeq" id="WP_245130737.1">
    <property type="nucleotide sequence ID" value="NZ_JALJEJ010000006.1"/>
</dbReference>
<gene>
    <name evidence="2" type="ORF">MUY27_13935</name>
</gene>
<feature type="chain" id="PRO_5040835213" evidence="1">
    <location>
        <begin position="21"/>
        <end position="174"/>
    </location>
</feature>
<keyword evidence="3" id="KW-1185">Reference proteome</keyword>
<reference evidence="2" key="1">
    <citation type="submission" date="2022-04" db="EMBL/GenBank/DDBJ databases">
        <title>Mucilaginibacter sp. RS28 isolated from freshwater.</title>
        <authorList>
            <person name="Ko S.-R."/>
        </authorList>
    </citation>
    <scope>NUCLEOTIDE SEQUENCE</scope>
    <source>
        <strain evidence="2">RS28</strain>
    </source>
</reference>
<dbReference type="AlphaFoldDB" id="A0A9X2BDX7"/>
<evidence type="ECO:0000313" key="3">
    <source>
        <dbReference type="Proteomes" id="UP001139450"/>
    </source>
</evidence>
<organism evidence="2 3">
    <name type="scientific">Mucilaginibacter straminoryzae</name>
    <dbReference type="NCBI Taxonomy" id="2932774"/>
    <lineage>
        <taxon>Bacteria</taxon>
        <taxon>Pseudomonadati</taxon>
        <taxon>Bacteroidota</taxon>
        <taxon>Sphingobacteriia</taxon>
        <taxon>Sphingobacteriales</taxon>
        <taxon>Sphingobacteriaceae</taxon>
        <taxon>Mucilaginibacter</taxon>
    </lineage>
</organism>
<keyword evidence="1" id="KW-0732">Signal</keyword>
<protein>
    <submittedName>
        <fullName evidence="2">Uncharacterized protein</fullName>
    </submittedName>
</protein>
<accession>A0A9X2BDX7</accession>
<sequence length="174" mass="19840">MLNKYGLLLLLCLATRISFSQNISPTDLIQLHKAWQMNDPHADKLVYDYLMSVDKNWRLRERPTIDEKGFTAIYGYTKDQRQWYKPEECILMVSLDVGPPASKGILYGFTDPDTWNQYKKQMITMEATKLGAGSANGGQQTTYTINDIAFTLTEFPPGINGPDRCYQVSILKSK</sequence>
<dbReference type="Proteomes" id="UP001139450">
    <property type="component" value="Unassembled WGS sequence"/>
</dbReference>
<comment type="caution">
    <text evidence="2">The sequence shown here is derived from an EMBL/GenBank/DDBJ whole genome shotgun (WGS) entry which is preliminary data.</text>
</comment>
<evidence type="ECO:0000256" key="1">
    <source>
        <dbReference type="SAM" id="SignalP"/>
    </source>
</evidence>
<evidence type="ECO:0000313" key="2">
    <source>
        <dbReference type="EMBL" id="MCJ8210813.1"/>
    </source>
</evidence>
<feature type="signal peptide" evidence="1">
    <location>
        <begin position="1"/>
        <end position="20"/>
    </location>
</feature>
<dbReference type="EMBL" id="JALJEJ010000006">
    <property type="protein sequence ID" value="MCJ8210813.1"/>
    <property type="molecule type" value="Genomic_DNA"/>
</dbReference>
<name>A0A9X2BDX7_9SPHI</name>
<proteinExistence type="predicted"/>